<sequence length="239" mass="25981">MEITILSAISGKQLAQVHVEPSWTVRDVRTAAQAEAEVNVAHLLLGGQRLDDSEKVASILGRLAKGGGVELEAVVQAAPLSGRFARLSEQTRTQTSSVVGSAELRADGSAAIYGGLSGCEVESGEFHVLCRQSVTDRQAQSTLLDLVVDRVLQQGNLHIPGSRVIQMTISKGDIFTAEVKWDNHGYRTLRIDGLPWMGNFEFRALEDLRKLISSSDHVRLKELEAVCSELQLPGHEDDT</sequence>
<proteinExistence type="predicted"/>
<accession>A0A813DMU0</accession>
<organism evidence="1 2">
    <name type="scientific">Polarella glacialis</name>
    <name type="common">Dinoflagellate</name>
    <dbReference type="NCBI Taxonomy" id="89957"/>
    <lineage>
        <taxon>Eukaryota</taxon>
        <taxon>Sar</taxon>
        <taxon>Alveolata</taxon>
        <taxon>Dinophyceae</taxon>
        <taxon>Suessiales</taxon>
        <taxon>Suessiaceae</taxon>
        <taxon>Polarella</taxon>
    </lineage>
</organism>
<dbReference type="Proteomes" id="UP000654075">
    <property type="component" value="Unassembled WGS sequence"/>
</dbReference>
<evidence type="ECO:0000313" key="2">
    <source>
        <dbReference type="Proteomes" id="UP000654075"/>
    </source>
</evidence>
<comment type="caution">
    <text evidence="1">The sequence shown here is derived from an EMBL/GenBank/DDBJ whole genome shotgun (WGS) entry which is preliminary data.</text>
</comment>
<gene>
    <name evidence="1" type="ORF">PGLA1383_LOCUS6643</name>
</gene>
<dbReference type="AlphaFoldDB" id="A0A813DMU0"/>
<evidence type="ECO:0000313" key="1">
    <source>
        <dbReference type="EMBL" id="CAE8587815.1"/>
    </source>
</evidence>
<reference evidence="1" key="1">
    <citation type="submission" date="2021-02" db="EMBL/GenBank/DDBJ databases">
        <authorList>
            <person name="Dougan E. K."/>
            <person name="Rhodes N."/>
            <person name="Thang M."/>
            <person name="Chan C."/>
        </authorList>
    </citation>
    <scope>NUCLEOTIDE SEQUENCE</scope>
</reference>
<name>A0A813DMU0_POLGL</name>
<protein>
    <submittedName>
        <fullName evidence="1">Uncharacterized protein</fullName>
    </submittedName>
</protein>
<keyword evidence="2" id="KW-1185">Reference proteome</keyword>
<dbReference type="EMBL" id="CAJNNV010002775">
    <property type="protein sequence ID" value="CAE8587815.1"/>
    <property type="molecule type" value="Genomic_DNA"/>
</dbReference>